<comment type="caution">
    <text evidence="1">The sequence shown here is derived from an EMBL/GenBank/DDBJ whole genome shotgun (WGS) entry which is preliminary data.</text>
</comment>
<gene>
    <name evidence="1" type="ORF">HUK84_18955</name>
</gene>
<proteinExistence type="predicted"/>
<dbReference type="AlphaFoldDB" id="A0A7Y7IZL2"/>
<protein>
    <submittedName>
        <fullName evidence="1">Cell division protein FtsA</fullName>
    </submittedName>
</protein>
<dbReference type="Proteomes" id="UP000534870">
    <property type="component" value="Unassembled WGS sequence"/>
</dbReference>
<organism evidence="1 2">
    <name type="scientific">Nguyenibacter vanlangensis</name>
    <dbReference type="NCBI Taxonomy" id="1216886"/>
    <lineage>
        <taxon>Bacteria</taxon>
        <taxon>Pseudomonadati</taxon>
        <taxon>Pseudomonadota</taxon>
        <taxon>Alphaproteobacteria</taxon>
        <taxon>Acetobacterales</taxon>
        <taxon>Acetobacteraceae</taxon>
        <taxon>Nguyenibacter</taxon>
    </lineage>
</organism>
<sequence length="44" mass="4583">SFATSAGLLAWAAGAGGALGDLDLSEPRSPGLLRRVIEFIRDRV</sequence>
<name>A0A7Y7IZL2_9PROT</name>
<keyword evidence="1" id="KW-0131">Cell cycle</keyword>
<dbReference type="EMBL" id="JABXXP010000779">
    <property type="protein sequence ID" value="NVN13187.1"/>
    <property type="molecule type" value="Genomic_DNA"/>
</dbReference>
<reference evidence="1 2" key="1">
    <citation type="submission" date="2020-06" db="EMBL/GenBank/DDBJ databases">
        <title>Description of novel acetic acid bacteria.</title>
        <authorList>
            <person name="Sombolestani A."/>
        </authorList>
    </citation>
    <scope>NUCLEOTIDE SEQUENCE [LARGE SCALE GENOMIC DNA]</scope>
    <source>
        <strain evidence="1 2">LMG 31431</strain>
    </source>
</reference>
<dbReference type="GO" id="GO:0051301">
    <property type="term" value="P:cell division"/>
    <property type="evidence" value="ECO:0007669"/>
    <property type="project" value="UniProtKB-KW"/>
</dbReference>
<evidence type="ECO:0000313" key="1">
    <source>
        <dbReference type="EMBL" id="NVN13187.1"/>
    </source>
</evidence>
<evidence type="ECO:0000313" key="2">
    <source>
        <dbReference type="Proteomes" id="UP000534870"/>
    </source>
</evidence>
<keyword evidence="1" id="KW-0132">Cell division</keyword>
<feature type="non-terminal residue" evidence="1">
    <location>
        <position position="1"/>
    </location>
</feature>
<accession>A0A7Y7IZL2</accession>